<dbReference type="Proteomes" id="UP000501793">
    <property type="component" value="Chromosome"/>
</dbReference>
<gene>
    <name evidence="1" type="ORF">FAVT5_0715</name>
</gene>
<keyword evidence="2" id="KW-1185">Reference proteome</keyword>
<reference evidence="1" key="1">
    <citation type="submission" date="2020-04" db="EMBL/GenBank/DDBJ databases">
        <authorList>
            <person name="Hogendoorn C."/>
        </authorList>
    </citation>
    <scope>NUCLEOTIDE SEQUENCE</scope>
    <source>
        <strain evidence="1">FAVT5</strain>
    </source>
</reference>
<proteinExistence type="predicted"/>
<evidence type="ECO:0000313" key="1">
    <source>
        <dbReference type="EMBL" id="CAB3390129.1"/>
    </source>
</evidence>
<dbReference type="EMBL" id="LR792684">
    <property type="protein sequence ID" value="CAB3390129.1"/>
    <property type="molecule type" value="Genomic_DNA"/>
</dbReference>
<sequence length="107" mass="11639">MIRDLSKTCKTARREGLSSRLFLIIARSRKKGGESSMAEVKASMGGTVWKVLVKPGDVVEAGQDVVILESMKMEIPVTAESGGKVVEVCKGEGEFVQEEETLVRLEP</sequence>
<protein>
    <submittedName>
        <fullName evidence="1">Methylcrotonyl-CoA carboxylase biotinylated subunit (Leucine degradation) (Modular protein)</fullName>
    </submittedName>
</protein>
<accession>A0ACA8Z620</accession>
<evidence type="ECO:0000313" key="2">
    <source>
        <dbReference type="Proteomes" id="UP000501793"/>
    </source>
</evidence>
<organism evidence="1 2">
    <name type="scientific">Kyrpidia spormannii</name>
    <dbReference type="NCBI Taxonomy" id="2055160"/>
    <lineage>
        <taxon>Bacteria</taxon>
        <taxon>Bacillati</taxon>
        <taxon>Bacillota</taxon>
        <taxon>Bacilli</taxon>
        <taxon>Bacillales</taxon>
        <taxon>Alicyclobacillaceae</taxon>
        <taxon>Kyrpidia</taxon>
    </lineage>
</organism>
<name>A0ACA8Z620_9BACL</name>